<dbReference type="EMBL" id="BOMH01000096">
    <property type="protein sequence ID" value="GID71075.1"/>
    <property type="molecule type" value="Genomic_DNA"/>
</dbReference>
<keyword evidence="4" id="KW-1185">Reference proteome</keyword>
<dbReference type="Proteomes" id="UP000619479">
    <property type="component" value="Unassembled WGS sequence"/>
</dbReference>
<dbReference type="AlphaFoldDB" id="A0A919M623"/>
<accession>A0A919M623</accession>
<name>A0A919M623_9ACTN</name>
<feature type="chain" id="PRO_5039521875" evidence="2">
    <location>
        <begin position="26"/>
        <end position="301"/>
    </location>
</feature>
<evidence type="ECO:0000313" key="4">
    <source>
        <dbReference type="Proteomes" id="UP000619479"/>
    </source>
</evidence>
<protein>
    <submittedName>
        <fullName evidence="3">ATP/GTP-binding protein</fullName>
    </submittedName>
</protein>
<evidence type="ECO:0000256" key="1">
    <source>
        <dbReference type="SAM" id="MobiDB-lite"/>
    </source>
</evidence>
<gene>
    <name evidence="3" type="ORF">Acy02nite_89560</name>
</gene>
<feature type="region of interest" description="Disordered" evidence="1">
    <location>
        <begin position="47"/>
        <end position="66"/>
    </location>
</feature>
<sequence>MLKRRFGLGLLVAAFAGTLMSPLTAAVADDGGGGCIGIECGAWGSSPGGGQDGGTGGGNNSGGGNSDGGGSDGCHIKGGGASIPCDGGDLGWYSEQTGCYMKAAPAPAPDPHNGEGVWYWASCFNLTGVFAAPLLIWYAAPVAGPSPEQLARRALATITLKGPDIGVGTAGLVSAPVWLWTTVTPNTWGPISASASAAGLTVTITARAQQIVWDMGNGESVTCTAPGTKQGAGDADRNSPTCGYDGYPRPSRTQPGGRYTITATTSWRVDWAGGGQTGVIDGQTRTSNTTVEIDEAQVVNR</sequence>
<comment type="caution">
    <text evidence="3">The sequence shown here is derived from an EMBL/GenBank/DDBJ whole genome shotgun (WGS) entry which is preliminary data.</text>
</comment>
<reference evidence="3" key="1">
    <citation type="submission" date="2021-01" db="EMBL/GenBank/DDBJ databases">
        <title>Whole genome shotgun sequence of Actinoplanes cyaneus NBRC 14990.</title>
        <authorList>
            <person name="Komaki H."/>
            <person name="Tamura T."/>
        </authorList>
    </citation>
    <scope>NUCLEOTIDE SEQUENCE</scope>
    <source>
        <strain evidence="3">NBRC 14990</strain>
    </source>
</reference>
<proteinExistence type="predicted"/>
<evidence type="ECO:0000256" key="2">
    <source>
        <dbReference type="SAM" id="SignalP"/>
    </source>
</evidence>
<feature type="signal peptide" evidence="2">
    <location>
        <begin position="1"/>
        <end position="25"/>
    </location>
</feature>
<evidence type="ECO:0000313" key="3">
    <source>
        <dbReference type="EMBL" id="GID71075.1"/>
    </source>
</evidence>
<organism evidence="3 4">
    <name type="scientific">Actinoplanes cyaneus</name>
    <dbReference type="NCBI Taxonomy" id="52696"/>
    <lineage>
        <taxon>Bacteria</taxon>
        <taxon>Bacillati</taxon>
        <taxon>Actinomycetota</taxon>
        <taxon>Actinomycetes</taxon>
        <taxon>Micromonosporales</taxon>
        <taxon>Micromonosporaceae</taxon>
        <taxon>Actinoplanes</taxon>
    </lineage>
</organism>
<keyword evidence="2" id="KW-0732">Signal</keyword>